<dbReference type="EMBL" id="PTJC01000005">
    <property type="protein sequence ID" value="PPK88890.1"/>
    <property type="molecule type" value="Genomic_DNA"/>
</dbReference>
<keyword evidence="4" id="KW-1185">Reference proteome</keyword>
<feature type="transmembrane region" description="Helical" evidence="1">
    <location>
        <begin position="85"/>
        <end position="102"/>
    </location>
</feature>
<evidence type="ECO:0000313" key="4">
    <source>
        <dbReference type="Proteomes" id="UP000237662"/>
    </source>
</evidence>
<comment type="caution">
    <text evidence="3">The sequence shown here is derived from an EMBL/GenBank/DDBJ whole genome shotgun (WGS) entry which is preliminary data.</text>
</comment>
<feature type="signal peptide" evidence="2">
    <location>
        <begin position="1"/>
        <end position="28"/>
    </location>
</feature>
<feature type="chain" id="PRO_5015747022" evidence="2">
    <location>
        <begin position="29"/>
        <end position="203"/>
    </location>
</feature>
<evidence type="ECO:0000256" key="1">
    <source>
        <dbReference type="SAM" id="Phobius"/>
    </source>
</evidence>
<dbReference type="InterPro" id="IPR054261">
    <property type="entry name" value="DUF6992"/>
</dbReference>
<keyword evidence="1" id="KW-1133">Transmembrane helix</keyword>
<evidence type="ECO:0000313" key="3">
    <source>
        <dbReference type="EMBL" id="PPK88890.1"/>
    </source>
</evidence>
<organism evidence="3 4">
    <name type="scientific">Neolewinella xylanilytica</name>
    <dbReference type="NCBI Taxonomy" id="1514080"/>
    <lineage>
        <taxon>Bacteria</taxon>
        <taxon>Pseudomonadati</taxon>
        <taxon>Bacteroidota</taxon>
        <taxon>Saprospiria</taxon>
        <taxon>Saprospirales</taxon>
        <taxon>Lewinellaceae</taxon>
        <taxon>Neolewinella</taxon>
    </lineage>
</organism>
<sequence length="203" mass="21967">MHPSVNLPCMKLPLTLLFSVLLSTCAPAQTPVNAPTLDELETARLNHQRQAMLVLGGWAVGNIGLGLALRERSSGSSRRFHEMNAIWNVVNLGIAGIGYLTLGEAAPTALAGWQENQGFQKILLFNAGLDVGYVLGGLYLMERSRRPDADGDRLQGYGRSIILQGGFLFLFDLVNFAIASGRDDDYAAMFGRVNDGIGLLLTF</sequence>
<dbReference type="Proteomes" id="UP000237662">
    <property type="component" value="Unassembled WGS sequence"/>
</dbReference>
<gene>
    <name evidence="3" type="ORF">CLV84_1864</name>
</gene>
<feature type="transmembrane region" description="Helical" evidence="1">
    <location>
        <begin position="51"/>
        <end position="69"/>
    </location>
</feature>
<feature type="transmembrane region" description="Helical" evidence="1">
    <location>
        <begin position="122"/>
        <end position="141"/>
    </location>
</feature>
<evidence type="ECO:0000256" key="2">
    <source>
        <dbReference type="SAM" id="SignalP"/>
    </source>
</evidence>
<accession>A0A2S6IBK6</accession>
<protein>
    <submittedName>
        <fullName evidence="3">Uncharacterized protein</fullName>
    </submittedName>
</protein>
<keyword evidence="1" id="KW-0812">Transmembrane</keyword>
<dbReference type="AlphaFoldDB" id="A0A2S6IBK6"/>
<feature type="transmembrane region" description="Helical" evidence="1">
    <location>
        <begin position="161"/>
        <end position="179"/>
    </location>
</feature>
<reference evidence="3 4" key="1">
    <citation type="submission" date="2018-02" db="EMBL/GenBank/DDBJ databases">
        <title>Genomic Encyclopedia of Archaeal and Bacterial Type Strains, Phase II (KMG-II): from individual species to whole genera.</title>
        <authorList>
            <person name="Goeker M."/>
        </authorList>
    </citation>
    <scope>NUCLEOTIDE SEQUENCE [LARGE SCALE GENOMIC DNA]</scope>
    <source>
        <strain evidence="3 4">DSM 29526</strain>
    </source>
</reference>
<dbReference type="Pfam" id="PF22503">
    <property type="entry name" value="DUF6992"/>
    <property type="match status" value="1"/>
</dbReference>
<name>A0A2S6IBK6_9BACT</name>
<keyword evidence="2" id="KW-0732">Signal</keyword>
<proteinExistence type="predicted"/>
<keyword evidence="1" id="KW-0472">Membrane</keyword>